<comment type="caution">
    <text evidence="1">The sequence shown here is derived from an EMBL/GenBank/DDBJ whole genome shotgun (WGS) entry which is preliminary data.</text>
</comment>
<name>A0A0V0QLC9_PSEPJ</name>
<dbReference type="Proteomes" id="UP000054937">
    <property type="component" value="Unassembled WGS sequence"/>
</dbReference>
<evidence type="ECO:0000313" key="1">
    <source>
        <dbReference type="EMBL" id="KRX03119.1"/>
    </source>
</evidence>
<protein>
    <submittedName>
        <fullName evidence="1">Uncharacterized protein</fullName>
    </submittedName>
</protein>
<dbReference type="EMBL" id="LDAU01000144">
    <property type="protein sequence ID" value="KRX03119.1"/>
    <property type="molecule type" value="Genomic_DNA"/>
</dbReference>
<organism evidence="1 2">
    <name type="scientific">Pseudocohnilembus persalinus</name>
    <name type="common">Ciliate</name>
    <dbReference type="NCBI Taxonomy" id="266149"/>
    <lineage>
        <taxon>Eukaryota</taxon>
        <taxon>Sar</taxon>
        <taxon>Alveolata</taxon>
        <taxon>Ciliophora</taxon>
        <taxon>Intramacronucleata</taxon>
        <taxon>Oligohymenophorea</taxon>
        <taxon>Scuticociliatia</taxon>
        <taxon>Philasterida</taxon>
        <taxon>Pseudocohnilembidae</taxon>
        <taxon>Pseudocohnilembus</taxon>
    </lineage>
</organism>
<keyword evidence="2" id="KW-1185">Reference proteome</keyword>
<accession>A0A0V0QLC9</accession>
<evidence type="ECO:0000313" key="2">
    <source>
        <dbReference type="Proteomes" id="UP000054937"/>
    </source>
</evidence>
<dbReference type="AlphaFoldDB" id="A0A0V0QLC9"/>
<proteinExistence type="predicted"/>
<dbReference type="InParanoid" id="A0A0V0QLC9"/>
<sequence length="310" mass="37990">MDIVQDHKQELFDFDKKFEDFIDQVKYVYDSKNIDEIKKDIFVNLDWENYYSEFKCKNKQENDQIIEQNRNRYLDYVRMILKREKEFFTNNNPQSQKLKKNELNEQKSHDNELIKYIKKVDKLICSHLKNTLQNYQESNDKKKILLILINKGYYEFEKYLKDKLQVNKSLSSSLQQDFIKLEQKTKYEDFIIQEAIEKYINNEQIPYTQENTRQISININNEVFQMECIDKNLFFCDIIRDEEQQKINYQYYFNGQQSRCIERYIDNTFKQETEKCLIFDTPKYIVAGMLKIIQKLNYYINYEAAFIREL</sequence>
<gene>
    <name evidence="1" type="ORF">PPERSA_10200</name>
</gene>
<reference evidence="1 2" key="1">
    <citation type="journal article" date="2015" name="Sci. Rep.">
        <title>Genome of the facultative scuticociliatosis pathogen Pseudocohnilembus persalinus provides insight into its virulence through horizontal gene transfer.</title>
        <authorList>
            <person name="Xiong J."/>
            <person name="Wang G."/>
            <person name="Cheng J."/>
            <person name="Tian M."/>
            <person name="Pan X."/>
            <person name="Warren A."/>
            <person name="Jiang C."/>
            <person name="Yuan D."/>
            <person name="Miao W."/>
        </authorList>
    </citation>
    <scope>NUCLEOTIDE SEQUENCE [LARGE SCALE GENOMIC DNA]</scope>
    <source>
        <strain evidence="1">36N120E</strain>
    </source>
</reference>